<evidence type="ECO:0000313" key="1">
    <source>
        <dbReference type="EMBL" id="RHZ75699.1"/>
    </source>
</evidence>
<sequence length="442" mass="49122">MNRYNIQLKILVFLLGFPFFLIISTHGLYNEMQMQSLAKAFNLPVNKVGIMLEQQSNLLSINQRISSLLNEDNFAGSYIDPVSNRLYINTLSGEILPDMLAHISSDNHNLIQAVKVNYSLTTLNKVKNELAEVIKQHDISFHAFGIDIKHNNVIATIAQNMSNNPFLKTFINKYPELLNVYYENLNYTTNYTKKSEEINDKVVNNNTTKNTRQHSRDNTNLFGGDGIKNINNNIICSLGFWCKASSGDNVFTTAGHCLVNKEGPWYSKPWSSSGSPNVGDLIGDRVNAVNQPDDFGYISIAQNVIPTYFIQNSDDTLFPLLKIKGWIDAGVGTFICRSGFTTHVACGELIATGQTISDPTTGLTLSNLDVIRYFYIAPQQGDSGGPHFTFEIHDVNAVGTQIGSACYRYPGIPACSPINVALMQPLTRTLPLYNLELFIAPP</sequence>
<dbReference type="InterPro" id="IPR043504">
    <property type="entry name" value="Peptidase_S1_PA_chymotrypsin"/>
</dbReference>
<accession>A0A397IIA0</accession>
<evidence type="ECO:0000313" key="2">
    <source>
        <dbReference type="Proteomes" id="UP000266861"/>
    </source>
</evidence>
<gene>
    <name evidence="1" type="ORF">Glove_212g218</name>
</gene>
<name>A0A397IIA0_9GLOM</name>
<dbReference type="EMBL" id="PQFF01000197">
    <property type="protein sequence ID" value="RHZ75699.1"/>
    <property type="molecule type" value="Genomic_DNA"/>
</dbReference>
<proteinExistence type="predicted"/>
<dbReference type="AlphaFoldDB" id="A0A397IIA0"/>
<comment type="caution">
    <text evidence="1">The sequence shown here is derived from an EMBL/GenBank/DDBJ whole genome shotgun (WGS) entry which is preliminary data.</text>
</comment>
<dbReference type="CDD" id="cd21112">
    <property type="entry name" value="alphaLP-like"/>
    <property type="match status" value="1"/>
</dbReference>
<organism evidence="1 2">
    <name type="scientific">Diversispora epigaea</name>
    <dbReference type="NCBI Taxonomy" id="1348612"/>
    <lineage>
        <taxon>Eukaryota</taxon>
        <taxon>Fungi</taxon>
        <taxon>Fungi incertae sedis</taxon>
        <taxon>Mucoromycota</taxon>
        <taxon>Glomeromycotina</taxon>
        <taxon>Glomeromycetes</taxon>
        <taxon>Diversisporales</taxon>
        <taxon>Diversisporaceae</taxon>
        <taxon>Diversispora</taxon>
    </lineage>
</organism>
<dbReference type="Gene3D" id="2.40.10.10">
    <property type="entry name" value="Trypsin-like serine proteases"/>
    <property type="match status" value="2"/>
</dbReference>
<dbReference type="InterPro" id="IPR009003">
    <property type="entry name" value="Peptidase_S1_PA"/>
</dbReference>
<dbReference type="SUPFAM" id="SSF50494">
    <property type="entry name" value="Trypsin-like serine proteases"/>
    <property type="match status" value="1"/>
</dbReference>
<protein>
    <recommendedName>
        <fullName evidence="3">Peptidase S1 domain-containing protein</fullName>
    </recommendedName>
</protein>
<reference evidence="1 2" key="1">
    <citation type="submission" date="2018-08" db="EMBL/GenBank/DDBJ databases">
        <title>Genome and evolution of the arbuscular mycorrhizal fungus Diversispora epigaea (formerly Glomus versiforme) and its bacterial endosymbionts.</title>
        <authorList>
            <person name="Sun X."/>
            <person name="Fei Z."/>
            <person name="Harrison M."/>
        </authorList>
    </citation>
    <scope>NUCLEOTIDE SEQUENCE [LARGE SCALE GENOMIC DNA]</scope>
    <source>
        <strain evidence="1 2">IT104</strain>
    </source>
</reference>
<evidence type="ECO:0008006" key="3">
    <source>
        <dbReference type="Google" id="ProtNLM"/>
    </source>
</evidence>
<keyword evidence="2" id="KW-1185">Reference proteome</keyword>
<dbReference type="OrthoDB" id="2345133at2759"/>
<dbReference type="Proteomes" id="UP000266861">
    <property type="component" value="Unassembled WGS sequence"/>
</dbReference>